<dbReference type="PANTHER" id="PTHR38032:SF1">
    <property type="entry name" value="RNA-BINDING PROTEIN KHPB N-TERMINAL DOMAIN-CONTAINING PROTEIN"/>
    <property type="match status" value="1"/>
</dbReference>
<dbReference type="PANTHER" id="PTHR38032">
    <property type="entry name" value="POLYMERASE-RELATED"/>
    <property type="match status" value="1"/>
</dbReference>
<dbReference type="STRING" id="642492.Clole_3639"/>
<dbReference type="eggNOG" id="COG1315">
    <property type="taxonomic scope" value="Bacteria"/>
</dbReference>
<dbReference type="InterPro" id="IPR046866">
    <property type="entry name" value="FapA_N"/>
</dbReference>
<evidence type="ECO:0000313" key="2">
    <source>
        <dbReference type="EMBL" id="ADZ85322.1"/>
    </source>
</evidence>
<dbReference type="HOGENOM" id="CLU_026157_2_1_9"/>
<dbReference type="Pfam" id="PF20250">
    <property type="entry name" value="FapA_N"/>
    <property type="match status" value="1"/>
</dbReference>
<evidence type="ECO:0000313" key="3">
    <source>
        <dbReference type="Proteomes" id="UP000008467"/>
    </source>
</evidence>
<reference evidence="2 3" key="1">
    <citation type="journal article" date="2011" name="J. Bacteriol.">
        <title>Complete genome sequence of the cellulose-degrading bacterium Cellulosilyticum lentocellum.</title>
        <authorList>
            <consortium name="US DOE Joint Genome Institute"/>
            <person name="Miller D.A."/>
            <person name="Suen G."/>
            <person name="Bruce D."/>
            <person name="Copeland A."/>
            <person name="Cheng J.F."/>
            <person name="Detter C."/>
            <person name="Goodwin L.A."/>
            <person name="Han C.S."/>
            <person name="Hauser L.J."/>
            <person name="Land M.L."/>
            <person name="Lapidus A."/>
            <person name="Lucas S."/>
            <person name="Meincke L."/>
            <person name="Pitluck S."/>
            <person name="Tapia R."/>
            <person name="Teshima H."/>
            <person name="Woyke T."/>
            <person name="Fox B.G."/>
            <person name="Angert E.R."/>
            <person name="Currie C.R."/>
        </authorList>
    </citation>
    <scope>NUCLEOTIDE SEQUENCE [LARGE SCALE GENOMIC DNA]</scope>
    <source>
        <strain evidence="3">ATCC 49066 / DSM 5427 / NCIMB 11756 / RHM5</strain>
    </source>
</reference>
<keyword evidence="3" id="KW-1185">Reference proteome</keyword>
<gene>
    <name evidence="2" type="ordered locus">Clole_3639</name>
</gene>
<sequence>MMTENNEMNQAVREVVNVEMSKDKMLGVMWFEEPKNGGNRLSENDIRGAISTKGIAAGLDEELINTICKERQYNYKYIIAKGKAAVDGSDGSIEFKFDTASLKEFKPRLNDDGTVDFRNLDVVRNVKKGDILAVKIPATQGEDGFNIIGQNIKAKKGKEARIPKGRNTAILEDGLTLVADVDGKLEYDDHNVYINTVYTLNGDLDSGIGNVDFVGSVVINGNVHSGFRIKAGGSVEIRGSVDDATIIAGGNVFLSYGMQGTERSKIIAGGNVVAKFLQNVQVEADGNVITEAILHSKVNAGDSIKVETGKGTIVGGSVSATNMIIARSIGSPMGTVTAIQIGVSPTIYKEHKEIGEELKRKTENLNKIDQSIKFLLEKNKVTKLDVQKQAMLQKLTSSRQPLVEEYEELKAKYTKLGIRLSEVKEGLIKATDSVYPGVKVEIGSLIKYIDDRYVRCVIRRVEGEIYIGI</sequence>
<evidence type="ECO:0000259" key="1">
    <source>
        <dbReference type="Pfam" id="PF20250"/>
    </source>
</evidence>
<name>F2JGY2_CELLD</name>
<dbReference type="RefSeq" id="WP_013658598.1">
    <property type="nucleotide sequence ID" value="NC_015275.1"/>
</dbReference>
<proteinExistence type="predicted"/>
<accession>F2JGY2</accession>
<dbReference type="AlphaFoldDB" id="F2JGY2"/>
<dbReference type="KEGG" id="cle:Clole_3639"/>
<protein>
    <recommendedName>
        <fullName evidence="1">Flagellar Assembly Protein A N-terminal region domain-containing protein</fullName>
    </recommendedName>
</protein>
<dbReference type="EMBL" id="CP002582">
    <property type="protein sequence ID" value="ADZ85322.1"/>
    <property type="molecule type" value="Genomic_DNA"/>
</dbReference>
<organism evidence="2 3">
    <name type="scientific">Cellulosilyticum lentocellum (strain ATCC 49066 / DSM 5427 / NCIMB 11756 / RHM5)</name>
    <name type="common">Clostridium lentocellum</name>
    <dbReference type="NCBI Taxonomy" id="642492"/>
    <lineage>
        <taxon>Bacteria</taxon>
        <taxon>Bacillati</taxon>
        <taxon>Bacillota</taxon>
        <taxon>Clostridia</taxon>
        <taxon>Lachnospirales</taxon>
        <taxon>Cellulosilyticaceae</taxon>
        <taxon>Cellulosilyticum</taxon>
    </lineage>
</organism>
<dbReference type="InterPro" id="IPR046865">
    <property type="entry name" value="FapA_b_solenoid"/>
</dbReference>
<dbReference type="Pfam" id="PF03961">
    <property type="entry name" value="FapA"/>
    <property type="match status" value="1"/>
</dbReference>
<dbReference type="InterPro" id="IPR005646">
    <property type="entry name" value="FapA"/>
</dbReference>
<dbReference type="Proteomes" id="UP000008467">
    <property type="component" value="Chromosome"/>
</dbReference>
<feature type="domain" description="Flagellar Assembly Protein A N-terminal region" evidence="1">
    <location>
        <begin position="16"/>
        <end position="189"/>
    </location>
</feature>